<evidence type="ECO:0000256" key="8">
    <source>
        <dbReference type="ARBA" id="ARBA00023306"/>
    </source>
</evidence>
<evidence type="ECO:0000256" key="10">
    <source>
        <dbReference type="ARBA" id="ARBA00037534"/>
    </source>
</evidence>
<comment type="caution">
    <text evidence="15">The sequence shown here is derived from an EMBL/GenBank/DDBJ whole genome shotgun (WGS) entry which is preliminary data.</text>
</comment>
<feature type="binding site" evidence="13">
    <location>
        <position position="305"/>
    </location>
    <ligand>
        <name>UDP-N-acetyl-alpha-D-glucosamine</name>
        <dbReference type="ChEBI" id="CHEBI:57705"/>
    </ligand>
</feature>
<feature type="binding site" evidence="13">
    <location>
        <position position="93"/>
    </location>
    <ligand>
        <name>UDP-N-acetyl-alpha-D-glucosamine</name>
        <dbReference type="ChEBI" id="CHEBI:57705"/>
    </ligand>
</feature>
<evidence type="ECO:0000256" key="9">
    <source>
        <dbReference type="ARBA" id="ARBA00023316"/>
    </source>
</evidence>
<evidence type="ECO:0000256" key="5">
    <source>
        <dbReference type="ARBA" id="ARBA00022679"/>
    </source>
</evidence>
<dbReference type="SUPFAM" id="SSF55205">
    <property type="entry name" value="EPT/RTPC-like"/>
    <property type="match status" value="1"/>
</dbReference>
<evidence type="ECO:0000256" key="11">
    <source>
        <dbReference type="ARBA" id="ARBA00038367"/>
    </source>
</evidence>
<keyword evidence="6 13" id="KW-0133">Cell shape</keyword>
<evidence type="ECO:0000313" key="16">
    <source>
        <dbReference type="Proteomes" id="UP000436181"/>
    </source>
</evidence>
<organism evidence="15 16">
    <name type="scientific">Corynebacterium zhongnanshanii</name>
    <dbReference type="NCBI Taxonomy" id="2768834"/>
    <lineage>
        <taxon>Bacteria</taxon>
        <taxon>Bacillati</taxon>
        <taxon>Actinomycetota</taxon>
        <taxon>Actinomycetes</taxon>
        <taxon>Mycobacteriales</taxon>
        <taxon>Corynebacteriaceae</taxon>
        <taxon>Corynebacterium</taxon>
    </lineage>
</organism>
<evidence type="ECO:0000256" key="12">
    <source>
        <dbReference type="ARBA" id="ARBA00047527"/>
    </source>
</evidence>
<comment type="function">
    <text evidence="10 13">Cell wall formation. Adds enolpyruvyl to UDP-N-acetylglucosamine.</text>
</comment>
<comment type="similarity">
    <text evidence="11 13">Belongs to the EPSP synthase family. MurA subfamily.</text>
</comment>
<evidence type="ECO:0000259" key="14">
    <source>
        <dbReference type="Pfam" id="PF00275"/>
    </source>
</evidence>
<dbReference type="CDD" id="cd01555">
    <property type="entry name" value="UdpNAET"/>
    <property type="match status" value="1"/>
</dbReference>
<keyword evidence="7 13" id="KW-0573">Peptidoglycan synthesis</keyword>
<dbReference type="PANTHER" id="PTHR43783:SF1">
    <property type="entry name" value="UDP-N-ACETYLGLUCOSAMINE 1-CARBOXYVINYLTRANSFERASE"/>
    <property type="match status" value="1"/>
</dbReference>
<keyword evidence="3 13" id="KW-0963">Cytoplasm</keyword>
<reference evidence="15 16" key="1">
    <citation type="submission" date="2019-10" db="EMBL/GenBank/DDBJ databases">
        <title>Corynebacterium sp novel species isolated from the respiratory tract of Marmot.</title>
        <authorList>
            <person name="Zhang G."/>
        </authorList>
    </citation>
    <scope>NUCLEOTIDE SEQUENCE [LARGE SCALE GENOMIC DNA]</scope>
    <source>
        <strain evidence="15 16">336</strain>
    </source>
</reference>
<feature type="binding site" evidence="13">
    <location>
        <begin position="23"/>
        <end position="24"/>
    </location>
    <ligand>
        <name>phosphoenolpyruvate</name>
        <dbReference type="ChEBI" id="CHEBI:58702"/>
    </ligand>
</feature>
<dbReference type="GO" id="GO:0008760">
    <property type="term" value="F:UDP-N-acetylglucosamine 1-carboxyvinyltransferase activity"/>
    <property type="evidence" value="ECO:0007669"/>
    <property type="project" value="UniProtKB-EC"/>
</dbReference>
<comment type="pathway">
    <text evidence="2 13">Cell wall biogenesis; peptidoglycan biosynthesis.</text>
</comment>
<comment type="caution">
    <text evidence="13">Lacks conserved residue(s) required for the propagation of feature annotation.</text>
</comment>
<keyword evidence="5 13" id="KW-0808">Transferase</keyword>
<name>A0ABQ6VC22_9CORY</name>
<keyword evidence="4 13" id="KW-0132">Cell division</keyword>
<dbReference type="Proteomes" id="UP000436181">
    <property type="component" value="Unassembled WGS sequence"/>
</dbReference>
<feature type="domain" description="Enolpyruvate transferase" evidence="14">
    <location>
        <begin position="7"/>
        <end position="406"/>
    </location>
</feature>
<dbReference type="RefSeq" id="WP_151844579.1">
    <property type="nucleotide sequence ID" value="NZ_WBZJ01000003.1"/>
</dbReference>
<dbReference type="InterPro" id="IPR050068">
    <property type="entry name" value="MurA_subfamily"/>
</dbReference>
<proteinExistence type="inferred from homology"/>
<dbReference type="PANTHER" id="PTHR43783">
    <property type="entry name" value="UDP-N-ACETYLGLUCOSAMINE 1-CARBOXYVINYLTRANSFERASE"/>
    <property type="match status" value="1"/>
</dbReference>
<keyword evidence="8 13" id="KW-0131">Cell cycle</keyword>
<comment type="catalytic activity">
    <reaction evidence="12 13">
        <text>phosphoenolpyruvate + UDP-N-acetyl-alpha-D-glucosamine = UDP-N-acetyl-3-O-(1-carboxyvinyl)-alpha-D-glucosamine + phosphate</text>
        <dbReference type="Rhea" id="RHEA:18681"/>
        <dbReference type="ChEBI" id="CHEBI:43474"/>
        <dbReference type="ChEBI" id="CHEBI:57705"/>
        <dbReference type="ChEBI" id="CHEBI:58702"/>
        <dbReference type="ChEBI" id="CHEBI:68483"/>
        <dbReference type="EC" id="2.5.1.7"/>
    </reaction>
</comment>
<accession>A0ABQ6VC22</accession>
<evidence type="ECO:0000256" key="2">
    <source>
        <dbReference type="ARBA" id="ARBA00004752"/>
    </source>
</evidence>
<dbReference type="InterPro" id="IPR036968">
    <property type="entry name" value="Enolpyruvate_Tfrase_sf"/>
</dbReference>
<comment type="subcellular location">
    <subcellularLocation>
        <location evidence="1 13">Cytoplasm</location>
    </subcellularLocation>
</comment>
<dbReference type="Gene3D" id="3.65.10.10">
    <property type="entry name" value="Enolpyruvate transferase domain"/>
    <property type="match status" value="2"/>
</dbReference>
<dbReference type="EMBL" id="WBZJ01000003">
    <property type="protein sequence ID" value="KAB3519779.1"/>
    <property type="molecule type" value="Genomic_DNA"/>
</dbReference>
<evidence type="ECO:0000256" key="3">
    <source>
        <dbReference type="ARBA" id="ARBA00022490"/>
    </source>
</evidence>
<dbReference type="NCBIfam" id="TIGR01072">
    <property type="entry name" value="murA"/>
    <property type="match status" value="1"/>
</dbReference>
<keyword evidence="16" id="KW-1185">Reference proteome</keyword>
<dbReference type="InterPro" id="IPR001986">
    <property type="entry name" value="Enolpyruvate_Tfrase_dom"/>
</dbReference>
<dbReference type="EC" id="2.5.1.7" evidence="13"/>
<keyword evidence="9 13" id="KW-0961">Cell wall biogenesis/degradation</keyword>
<evidence type="ECO:0000256" key="7">
    <source>
        <dbReference type="ARBA" id="ARBA00022984"/>
    </source>
</evidence>
<evidence type="ECO:0000256" key="13">
    <source>
        <dbReference type="HAMAP-Rule" id="MF_00111"/>
    </source>
</evidence>
<evidence type="ECO:0000256" key="6">
    <source>
        <dbReference type="ARBA" id="ARBA00022960"/>
    </source>
</evidence>
<evidence type="ECO:0000256" key="1">
    <source>
        <dbReference type="ARBA" id="ARBA00004496"/>
    </source>
</evidence>
<dbReference type="HAMAP" id="MF_00111">
    <property type="entry name" value="MurA"/>
    <property type="match status" value="1"/>
</dbReference>
<evidence type="ECO:0000313" key="15">
    <source>
        <dbReference type="EMBL" id="KAB3519779.1"/>
    </source>
</evidence>
<gene>
    <name evidence="13 15" type="primary">murA</name>
    <name evidence="15" type="ORF">F8377_07570</name>
</gene>
<feature type="binding site" evidence="13">
    <location>
        <position position="327"/>
    </location>
    <ligand>
        <name>UDP-N-acetyl-alpha-D-glucosamine</name>
        <dbReference type="ChEBI" id="CHEBI:57705"/>
    </ligand>
</feature>
<dbReference type="NCBIfam" id="NF006873">
    <property type="entry name" value="PRK09369.1"/>
    <property type="match status" value="1"/>
</dbReference>
<protein>
    <recommendedName>
        <fullName evidence="13">UDP-N-acetylglucosamine 1-carboxyvinyltransferase</fullName>
        <ecNumber evidence="13">2.5.1.7</ecNumber>
    </recommendedName>
    <alternativeName>
        <fullName evidence="13">Enoylpyruvate transferase</fullName>
    </alternativeName>
    <alternativeName>
        <fullName evidence="13">UDP-N-acetylglucosamine enolpyruvyl transferase</fullName>
        <shortName evidence="13">EPT</shortName>
    </alternativeName>
</protein>
<dbReference type="Pfam" id="PF00275">
    <property type="entry name" value="EPSP_synthase"/>
    <property type="match status" value="1"/>
</dbReference>
<evidence type="ECO:0000256" key="4">
    <source>
        <dbReference type="ARBA" id="ARBA00022618"/>
    </source>
</evidence>
<dbReference type="InterPro" id="IPR013792">
    <property type="entry name" value="RNA3'P_cycl/enolpyr_Trfase_a/b"/>
</dbReference>
<sequence>MKDSFIVTGGARLSGAVRVHGAKNSVLKLMSAALLAEGTTTLHNCPQIADVAYMADVLRGLGCEVQVDGATIHITTPAEIEYNADFDAVRQFRASVAILGPLTARCHRARLALPGGDAIGSRPLDMHQTGLEKLGAHTRIEHGCVVAEADHLRGAHIKLDFPSVGATENILTAAVLAEGTTTLDNAAREPEIVDLCNFLNEMGAKISGAGSNVITVEGVDSLRACEHDVVGDRIVAGTWAYAAAITQGDITVAGIDPQHLHLVLEKLKLAGAQVETYPSGFRVVQNAQPTAVDYQTLPFPGFPTDLQPMAIALCVASEGMSVITENIFESRFRFVDELMRLGADASIDGHHVVIRGGRPLSSAPVWSSDIRAGAGLVLAALVAEGDTEVHDVYHIDRGYPGFDEQLRALGAGIKRVKR</sequence>
<dbReference type="InterPro" id="IPR005750">
    <property type="entry name" value="UDP_GlcNAc_COvinyl_MurA"/>
</dbReference>
<feature type="active site" description="Proton donor" evidence="13">
    <location>
        <position position="117"/>
    </location>
</feature>